<evidence type="ECO:0000313" key="5">
    <source>
        <dbReference type="EMBL" id="VVC95792.1"/>
    </source>
</evidence>
<keyword evidence="6" id="KW-1185">Reference proteome</keyword>
<comment type="similarity">
    <text evidence="1">Belongs to the peptidase S33 family.</text>
</comment>
<dbReference type="InterPro" id="IPR000639">
    <property type="entry name" value="Epox_hydrolase-like"/>
</dbReference>
<gene>
    <name evidence="5" type="ORF">LSINAPIS_LOCUS7431</name>
</gene>
<proteinExistence type="inferred from homology"/>
<accession>A0A5E4QBZ1</accession>
<dbReference type="SUPFAM" id="SSF53474">
    <property type="entry name" value="alpha/beta-Hydrolases"/>
    <property type="match status" value="1"/>
</dbReference>
<name>A0A5E4QBZ1_9NEOP</name>
<dbReference type="InterPro" id="IPR010497">
    <property type="entry name" value="Epoxide_hydro_N"/>
</dbReference>
<dbReference type="PANTHER" id="PTHR21661:SF35">
    <property type="entry name" value="EPOXIDE HYDROLASE"/>
    <property type="match status" value="1"/>
</dbReference>
<protein>
    <recommendedName>
        <fullName evidence="4">Epoxide hydrolase N-terminal domain-containing protein</fullName>
    </recommendedName>
</protein>
<dbReference type="GO" id="GO:0004301">
    <property type="term" value="F:epoxide hydrolase activity"/>
    <property type="evidence" value="ECO:0007669"/>
    <property type="project" value="TreeGrafter"/>
</dbReference>
<sequence>MSLVPEGTEVVPLLLLHGWPGSFVEFYEAIPALTAVRPDRNFALELIIPSLPGYGFSSEVIGFHTNLPLIMSSKATFVRILGAIYPPLLVSREVEDRKFSTWVCPDHRYKQDGGLPYRFTKDRLIDNLMVYWTTNTITTSMRLYKETFNSRYMGLRMDDIPTSVPTWVTQAKYEVSYTLNLVLKSKYPNLVNETILDDGGHFLAMELPEIFSNDVLKAIGEFRKLNKEYKKTEL</sequence>
<dbReference type="EMBL" id="FZQP02002448">
    <property type="protein sequence ID" value="VVC95792.1"/>
    <property type="molecule type" value="Genomic_DNA"/>
</dbReference>
<dbReference type="Gene3D" id="3.40.50.1820">
    <property type="entry name" value="alpha/beta hydrolase"/>
    <property type="match status" value="2"/>
</dbReference>
<dbReference type="PANTHER" id="PTHR21661">
    <property type="entry name" value="EPOXIDE HYDROLASE 1-RELATED"/>
    <property type="match status" value="1"/>
</dbReference>
<keyword evidence="3" id="KW-0378">Hydrolase</keyword>
<dbReference type="GO" id="GO:0097176">
    <property type="term" value="P:epoxide metabolic process"/>
    <property type="evidence" value="ECO:0007669"/>
    <property type="project" value="TreeGrafter"/>
</dbReference>
<reference evidence="5 6" key="1">
    <citation type="submission" date="2017-07" db="EMBL/GenBank/DDBJ databases">
        <authorList>
            <person name="Talla V."/>
            <person name="Backstrom N."/>
        </authorList>
    </citation>
    <scope>NUCLEOTIDE SEQUENCE [LARGE SCALE GENOMIC DNA]</scope>
</reference>
<dbReference type="Pfam" id="PF06441">
    <property type="entry name" value="EHN"/>
    <property type="match status" value="1"/>
</dbReference>
<evidence type="ECO:0000259" key="4">
    <source>
        <dbReference type="Pfam" id="PF06441"/>
    </source>
</evidence>
<dbReference type="AlphaFoldDB" id="A0A5E4QBZ1"/>
<evidence type="ECO:0000256" key="2">
    <source>
        <dbReference type="ARBA" id="ARBA00022797"/>
    </source>
</evidence>
<keyword evidence="2" id="KW-0058">Aromatic hydrocarbons catabolism</keyword>
<dbReference type="InterPro" id="IPR029058">
    <property type="entry name" value="AB_hydrolase_fold"/>
</dbReference>
<feature type="domain" description="Epoxide hydrolase N-terminal" evidence="4">
    <location>
        <begin position="8"/>
        <end position="26"/>
    </location>
</feature>
<evidence type="ECO:0000313" key="6">
    <source>
        <dbReference type="Proteomes" id="UP000324832"/>
    </source>
</evidence>
<dbReference type="PRINTS" id="PR00412">
    <property type="entry name" value="EPOXHYDRLASE"/>
</dbReference>
<evidence type="ECO:0000256" key="1">
    <source>
        <dbReference type="ARBA" id="ARBA00010088"/>
    </source>
</evidence>
<evidence type="ECO:0000256" key="3">
    <source>
        <dbReference type="ARBA" id="ARBA00022801"/>
    </source>
</evidence>
<organism evidence="5 6">
    <name type="scientific">Leptidea sinapis</name>
    <dbReference type="NCBI Taxonomy" id="189913"/>
    <lineage>
        <taxon>Eukaryota</taxon>
        <taxon>Metazoa</taxon>
        <taxon>Ecdysozoa</taxon>
        <taxon>Arthropoda</taxon>
        <taxon>Hexapoda</taxon>
        <taxon>Insecta</taxon>
        <taxon>Pterygota</taxon>
        <taxon>Neoptera</taxon>
        <taxon>Endopterygota</taxon>
        <taxon>Lepidoptera</taxon>
        <taxon>Glossata</taxon>
        <taxon>Ditrysia</taxon>
        <taxon>Papilionoidea</taxon>
        <taxon>Pieridae</taxon>
        <taxon>Dismorphiinae</taxon>
        <taxon>Leptidea</taxon>
    </lineage>
</organism>
<dbReference type="Proteomes" id="UP000324832">
    <property type="component" value="Unassembled WGS sequence"/>
</dbReference>